<dbReference type="AlphaFoldDB" id="A0A151NQ29"/>
<reference evidence="3 4" key="1">
    <citation type="journal article" date="2012" name="Genome Biol.">
        <title>Sequencing three crocodilian genomes to illuminate the evolution of archosaurs and amniotes.</title>
        <authorList>
            <person name="St John J.A."/>
            <person name="Braun E.L."/>
            <person name="Isberg S.R."/>
            <person name="Miles L.G."/>
            <person name="Chong A.Y."/>
            <person name="Gongora J."/>
            <person name="Dalzell P."/>
            <person name="Moran C."/>
            <person name="Bed'hom B."/>
            <person name="Abzhanov A."/>
            <person name="Burgess S.C."/>
            <person name="Cooksey A.M."/>
            <person name="Castoe T.A."/>
            <person name="Crawford N.G."/>
            <person name="Densmore L.D."/>
            <person name="Drew J.C."/>
            <person name="Edwards S.V."/>
            <person name="Faircloth B.C."/>
            <person name="Fujita M.K."/>
            <person name="Greenwold M.J."/>
            <person name="Hoffmann F.G."/>
            <person name="Howard J.M."/>
            <person name="Iguchi T."/>
            <person name="Janes D.E."/>
            <person name="Khan S.Y."/>
            <person name="Kohno S."/>
            <person name="de Koning A.J."/>
            <person name="Lance S.L."/>
            <person name="McCarthy F.M."/>
            <person name="McCormack J.E."/>
            <person name="Merchant M.E."/>
            <person name="Peterson D.G."/>
            <person name="Pollock D.D."/>
            <person name="Pourmand N."/>
            <person name="Raney B.J."/>
            <person name="Roessler K.A."/>
            <person name="Sanford J.R."/>
            <person name="Sawyer R.H."/>
            <person name="Schmidt C.J."/>
            <person name="Triplett E.W."/>
            <person name="Tuberville T.D."/>
            <person name="Venegas-Anaya M."/>
            <person name="Howard J.T."/>
            <person name="Jarvis E.D."/>
            <person name="Guillette L.J.Jr."/>
            <person name="Glenn T.C."/>
            <person name="Green R.E."/>
            <person name="Ray D.A."/>
        </authorList>
    </citation>
    <scope>NUCLEOTIDE SEQUENCE [LARGE SCALE GENOMIC DNA]</scope>
    <source>
        <strain evidence="3">KSC_2009_1</strain>
    </source>
</reference>
<comment type="caution">
    <text evidence="3">The sequence shown here is derived from an EMBL/GenBank/DDBJ whole genome shotgun (WGS) entry which is preliminary data.</text>
</comment>
<feature type="region of interest" description="Disordered" evidence="1">
    <location>
        <begin position="1"/>
        <end position="25"/>
    </location>
</feature>
<evidence type="ECO:0000313" key="4">
    <source>
        <dbReference type="Proteomes" id="UP000050525"/>
    </source>
</evidence>
<keyword evidence="4" id="KW-1185">Reference proteome</keyword>
<proteinExistence type="predicted"/>
<feature type="compositionally biased region" description="Basic residues" evidence="1">
    <location>
        <begin position="1"/>
        <end position="16"/>
    </location>
</feature>
<keyword evidence="2" id="KW-1133">Transmembrane helix</keyword>
<gene>
    <name evidence="3" type="ORF">Y1Q_0023321</name>
</gene>
<evidence type="ECO:0000313" key="3">
    <source>
        <dbReference type="EMBL" id="KYO38595.1"/>
    </source>
</evidence>
<sequence length="68" mass="7880">MNSSRRIHSLRAHRPKAPANMSENWHSSCRCKQDRGDELSAVHTLYTVIIMVILMVIWGAWARKDAYL</sequence>
<name>A0A151NQ29_ALLMI</name>
<dbReference type="Proteomes" id="UP000050525">
    <property type="component" value="Unassembled WGS sequence"/>
</dbReference>
<organism evidence="3 4">
    <name type="scientific">Alligator mississippiensis</name>
    <name type="common">American alligator</name>
    <dbReference type="NCBI Taxonomy" id="8496"/>
    <lineage>
        <taxon>Eukaryota</taxon>
        <taxon>Metazoa</taxon>
        <taxon>Chordata</taxon>
        <taxon>Craniata</taxon>
        <taxon>Vertebrata</taxon>
        <taxon>Euteleostomi</taxon>
        <taxon>Archelosauria</taxon>
        <taxon>Archosauria</taxon>
        <taxon>Crocodylia</taxon>
        <taxon>Alligatoridae</taxon>
        <taxon>Alligatorinae</taxon>
        <taxon>Alligator</taxon>
    </lineage>
</organism>
<feature type="transmembrane region" description="Helical" evidence="2">
    <location>
        <begin position="40"/>
        <end position="61"/>
    </location>
</feature>
<keyword evidence="2" id="KW-0812">Transmembrane</keyword>
<evidence type="ECO:0000256" key="1">
    <source>
        <dbReference type="SAM" id="MobiDB-lite"/>
    </source>
</evidence>
<keyword evidence="2" id="KW-0472">Membrane</keyword>
<evidence type="ECO:0000256" key="2">
    <source>
        <dbReference type="SAM" id="Phobius"/>
    </source>
</evidence>
<dbReference type="EMBL" id="AKHW03002440">
    <property type="protein sequence ID" value="KYO38595.1"/>
    <property type="molecule type" value="Genomic_DNA"/>
</dbReference>
<protein>
    <submittedName>
        <fullName evidence="3">Uncharacterized protein</fullName>
    </submittedName>
</protein>
<accession>A0A151NQ29</accession>